<accession>A0A1Z4LXF7</accession>
<evidence type="ECO:0000313" key="2">
    <source>
        <dbReference type="EMBL" id="BAY85821.1"/>
    </source>
</evidence>
<reference evidence="2 3" key="1">
    <citation type="submission" date="2017-06" db="EMBL/GenBank/DDBJ databases">
        <title>Genome sequencing of cyanobaciteial culture collection at National Institute for Environmental Studies (NIES).</title>
        <authorList>
            <person name="Hirose Y."/>
            <person name="Shimura Y."/>
            <person name="Fujisawa T."/>
            <person name="Nakamura Y."/>
            <person name="Kawachi M."/>
        </authorList>
    </citation>
    <scope>NUCLEOTIDE SEQUENCE [LARGE SCALE GENOMIC DNA]</scope>
    <source>
        <strain evidence="2 3">NIES-267</strain>
    </source>
</reference>
<gene>
    <name evidence="2" type="ORF">NIES267_53230</name>
</gene>
<dbReference type="EMBL" id="AP018227">
    <property type="protein sequence ID" value="BAY85821.1"/>
    <property type="molecule type" value="Genomic_DNA"/>
</dbReference>
<proteinExistence type="predicted"/>
<protein>
    <recommendedName>
        <fullName evidence="1">ARG and Rhodanese-Phosphatase-superfamily-associated domain-containing protein</fullName>
    </recommendedName>
</protein>
<organism evidence="2 3">
    <name type="scientific">Calothrix parasitica NIES-267</name>
    <dbReference type="NCBI Taxonomy" id="1973488"/>
    <lineage>
        <taxon>Bacteria</taxon>
        <taxon>Bacillati</taxon>
        <taxon>Cyanobacteriota</taxon>
        <taxon>Cyanophyceae</taxon>
        <taxon>Nostocales</taxon>
        <taxon>Calotrichaceae</taxon>
        <taxon>Calothrix</taxon>
    </lineage>
</organism>
<name>A0A1Z4LXF7_9CYAN</name>
<sequence>MNYHQLVPQAFDLSSYRFGIPQKSGVMTIVPIFGTNIENEQKFAPPLSSLKLTQVRGYGNMEITNHSQGIAIVPLHMGYIQDKAQNHALCRSAFIAEGQKLMFEDACCVQSGQGGFLEEREQWFFILPLFLREEALKLQGQKSYSKLWNAISKLNQLFGLQNRGHLEQILSRKRAFLTQYQSRFELLPGQTGALFILGDKLAGIEIAPNTTYFQEVWMSLVCFCYGVAAMHFEKDDTSQQITPFSASNLAELRQQLVESRQQMYAEVQSNLANTPPEKFEVTKQEKFLDLQLKTLEGTNFAGEFVEEDGNLVYASVFAKSEYVLSV</sequence>
<dbReference type="Proteomes" id="UP000218418">
    <property type="component" value="Chromosome"/>
</dbReference>
<dbReference type="Pfam" id="PF20208">
    <property type="entry name" value="ARPP-1"/>
    <property type="match status" value="1"/>
</dbReference>
<evidence type="ECO:0000313" key="3">
    <source>
        <dbReference type="Proteomes" id="UP000218418"/>
    </source>
</evidence>
<keyword evidence="3" id="KW-1185">Reference proteome</keyword>
<evidence type="ECO:0000259" key="1">
    <source>
        <dbReference type="Pfam" id="PF20208"/>
    </source>
</evidence>
<dbReference type="InterPro" id="IPR046699">
    <property type="entry name" value="ARPP-1"/>
</dbReference>
<feature type="domain" description="ARG and Rhodanese-Phosphatase-superfamily-associated" evidence="1">
    <location>
        <begin position="16"/>
        <end position="279"/>
    </location>
</feature>
<dbReference type="OrthoDB" id="239313at2"/>
<dbReference type="AlphaFoldDB" id="A0A1Z4LXF7"/>